<evidence type="ECO:0000313" key="3">
    <source>
        <dbReference type="EMBL" id="CAB4664548.1"/>
    </source>
</evidence>
<evidence type="ECO:0000259" key="2">
    <source>
        <dbReference type="Pfam" id="PF00296"/>
    </source>
</evidence>
<dbReference type="InterPro" id="IPR050564">
    <property type="entry name" value="F420-G6PD/mer"/>
</dbReference>
<dbReference type="AlphaFoldDB" id="A0A6J6LU56"/>
<dbReference type="GO" id="GO:0016705">
    <property type="term" value="F:oxidoreductase activity, acting on paired donors, with incorporation or reduction of molecular oxygen"/>
    <property type="evidence" value="ECO:0007669"/>
    <property type="project" value="InterPro"/>
</dbReference>
<name>A0A6J6LU56_9ZZZZ</name>
<dbReference type="InterPro" id="IPR019922">
    <property type="entry name" value="Lucif-like_OxRdatse_MSMEG_4141"/>
</dbReference>
<dbReference type="SUPFAM" id="SSF51679">
    <property type="entry name" value="Bacterial luciferase-like"/>
    <property type="match status" value="1"/>
</dbReference>
<sequence>MAAEIEELGYGSLWLSAGFGEGMPSVFGDLLAATKHMTVASGILSIWHSTAADTTSAFNSLEQLHPGRFLLGLGASHGRIVEASNQTYERPFSRMVNYLDELDVQQPSVPHDRLVLAALGPRMLKLASERSSGAHPYFVPVEYTAFAREVMGSNAQLIPEQGVVLETDPQLARAIARNHMELYLGLPNYTNNLIRLGFSEDDIRDGGSDHLVDAIVAWGDLDAIAERVAAQLAAGADSVCVQVLNGDSSEFPRQQYSDLAKVLF</sequence>
<dbReference type="PANTHER" id="PTHR43244">
    <property type="match status" value="1"/>
</dbReference>
<accession>A0A6J6LU56</accession>
<dbReference type="EMBL" id="CAEZWW010000019">
    <property type="protein sequence ID" value="CAB4664548.1"/>
    <property type="molecule type" value="Genomic_DNA"/>
</dbReference>
<organism evidence="3">
    <name type="scientific">freshwater metagenome</name>
    <dbReference type="NCBI Taxonomy" id="449393"/>
    <lineage>
        <taxon>unclassified sequences</taxon>
        <taxon>metagenomes</taxon>
        <taxon>ecological metagenomes</taxon>
    </lineage>
</organism>
<proteinExistence type="predicted"/>
<dbReference type="Gene3D" id="3.20.20.30">
    <property type="entry name" value="Luciferase-like domain"/>
    <property type="match status" value="1"/>
</dbReference>
<dbReference type="InterPro" id="IPR036661">
    <property type="entry name" value="Luciferase-like_sf"/>
</dbReference>
<gene>
    <name evidence="3" type="ORF">UFOPK2310_00274</name>
</gene>
<feature type="domain" description="Luciferase-like" evidence="2">
    <location>
        <begin position="2"/>
        <end position="237"/>
    </location>
</feature>
<evidence type="ECO:0000256" key="1">
    <source>
        <dbReference type="ARBA" id="ARBA00023002"/>
    </source>
</evidence>
<dbReference type="NCBIfam" id="TIGR03620">
    <property type="entry name" value="F420_MSMEG_4141"/>
    <property type="match status" value="1"/>
</dbReference>
<dbReference type="InterPro" id="IPR011251">
    <property type="entry name" value="Luciferase-like_dom"/>
</dbReference>
<dbReference type="PANTHER" id="PTHR43244:SF1">
    <property type="entry name" value="5,10-METHYLENETETRAHYDROMETHANOPTERIN REDUCTASE"/>
    <property type="match status" value="1"/>
</dbReference>
<reference evidence="3" key="1">
    <citation type="submission" date="2020-05" db="EMBL/GenBank/DDBJ databases">
        <authorList>
            <person name="Chiriac C."/>
            <person name="Salcher M."/>
            <person name="Ghai R."/>
            <person name="Kavagutti S V."/>
        </authorList>
    </citation>
    <scope>NUCLEOTIDE SEQUENCE</scope>
</reference>
<dbReference type="Pfam" id="PF00296">
    <property type="entry name" value="Bac_luciferase"/>
    <property type="match status" value="1"/>
</dbReference>
<protein>
    <submittedName>
        <fullName evidence="3">Unannotated protein</fullName>
    </submittedName>
</protein>
<keyword evidence="1" id="KW-0560">Oxidoreductase</keyword>